<feature type="region of interest" description="Disordered" evidence="1">
    <location>
        <begin position="1"/>
        <end position="24"/>
    </location>
</feature>
<keyword evidence="2" id="KW-0472">Membrane</keyword>
<comment type="caution">
    <text evidence="3">The sequence shown here is derived from an EMBL/GenBank/DDBJ whole genome shotgun (WGS) entry which is preliminary data.</text>
</comment>
<proteinExistence type="predicted"/>
<evidence type="ECO:0000313" key="4">
    <source>
        <dbReference type="Proteomes" id="UP000549052"/>
    </source>
</evidence>
<protein>
    <submittedName>
        <fullName evidence="3">Uncharacterized protein</fullName>
    </submittedName>
</protein>
<keyword evidence="2" id="KW-1133">Transmembrane helix</keyword>
<gene>
    <name evidence="3" type="ORF">FHW16_002601</name>
</gene>
<reference evidence="3 4" key="1">
    <citation type="submission" date="2020-07" db="EMBL/GenBank/DDBJ databases">
        <title>Genomic Encyclopedia of Type Strains, Phase IV (KMG-V): Genome sequencing to study the core and pangenomes of soil and plant-associated prokaryotes.</title>
        <authorList>
            <person name="Whitman W."/>
        </authorList>
    </citation>
    <scope>NUCLEOTIDE SEQUENCE [LARGE SCALE GENOMIC DNA]</scope>
    <source>
        <strain evidence="3 4">AN3</strain>
    </source>
</reference>
<feature type="compositionally biased region" description="Low complexity" evidence="1">
    <location>
        <begin position="11"/>
        <end position="23"/>
    </location>
</feature>
<dbReference type="AlphaFoldDB" id="A0A839EFF7"/>
<keyword evidence="4" id="KW-1185">Reference proteome</keyword>
<name>A0A839EFF7_9HYPH</name>
<organism evidence="3 4">
    <name type="scientific">Phyllobacterium myrsinacearum</name>
    <dbReference type="NCBI Taxonomy" id="28101"/>
    <lineage>
        <taxon>Bacteria</taxon>
        <taxon>Pseudomonadati</taxon>
        <taxon>Pseudomonadota</taxon>
        <taxon>Alphaproteobacteria</taxon>
        <taxon>Hyphomicrobiales</taxon>
        <taxon>Phyllobacteriaceae</taxon>
        <taxon>Phyllobacterium</taxon>
    </lineage>
</organism>
<feature type="transmembrane region" description="Helical" evidence="2">
    <location>
        <begin position="73"/>
        <end position="92"/>
    </location>
</feature>
<evidence type="ECO:0000256" key="1">
    <source>
        <dbReference type="SAM" id="MobiDB-lite"/>
    </source>
</evidence>
<evidence type="ECO:0000313" key="3">
    <source>
        <dbReference type="EMBL" id="MBA8878883.1"/>
    </source>
</evidence>
<accession>A0A839EFF7</accession>
<sequence>MSPRSNHAQRASPAEGGSAGSPSNRENVFSGFEWLCLPASPTFALMALLATSTDNANMICSATQTASPFSGMVVMYVLMSVFHSAPWFRLFARRRNSSARPL</sequence>
<dbReference type="EMBL" id="JACGXN010000003">
    <property type="protein sequence ID" value="MBA8878883.1"/>
    <property type="molecule type" value="Genomic_DNA"/>
</dbReference>
<dbReference type="Proteomes" id="UP000549052">
    <property type="component" value="Unassembled WGS sequence"/>
</dbReference>
<evidence type="ECO:0000256" key="2">
    <source>
        <dbReference type="SAM" id="Phobius"/>
    </source>
</evidence>
<keyword evidence="2" id="KW-0812">Transmembrane</keyword>
<feature type="transmembrane region" description="Helical" evidence="2">
    <location>
        <begin position="34"/>
        <end position="53"/>
    </location>
</feature>